<feature type="chain" id="PRO_5035773489" evidence="1">
    <location>
        <begin position="23"/>
        <end position="224"/>
    </location>
</feature>
<dbReference type="Proteomes" id="UP000822476">
    <property type="component" value="Unassembled WGS sequence"/>
</dbReference>
<feature type="signal peptide" evidence="1">
    <location>
        <begin position="1"/>
        <end position="22"/>
    </location>
</feature>
<dbReference type="EMBL" id="JTDE01003562">
    <property type="protein sequence ID" value="KAF7255914.1"/>
    <property type="molecule type" value="Genomic_DNA"/>
</dbReference>
<evidence type="ECO:0000256" key="1">
    <source>
        <dbReference type="SAM" id="SignalP"/>
    </source>
</evidence>
<dbReference type="AlphaFoldDB" id="A0A8S9YMB0"/>
<dbReference type="OrthoDB" id="10404190at2759"/>
<evidence type="ECO:0000313" key="3">
    <source>
        <dbReference type="Proteomes" id="UP000822476"/>
    </source>
</evidence>
<protein>
    <submittedName>
        <fullName evidence="2">Uncharacterized protein</fullName>
    </submittedName>
</protein>
<keyword evidence="1" id="KW-0732">Signal</keyword>
<organism evidence="2 3">
    <name type="scientific">Paragonimus skrjabini miyazakii</name>
    <dbReference type="NCBI Taxonomy" id="59628"/>
    <lineage>
        <taxon>Eukaryota</taxon>
        <taxon>Metazoa</taxon>
        <taxon>Spiralia</taxon>
        <taxon>Lophotrochozoa</taxon>
        <taxon>Platyhelminthes</taxon>
        <taxon>Trematoda</taxon>
        <taxon>Digenea</taxon>
        <taxon>Plagiorchiida</taxon>
        <taxon>Troglotremata</taxon>
        <taxon>Troglotrematidae</taxon>
        <taxon>Paragonimus</taxon>
    </lineage>
</organism>
<name>A0A8S9YMB0_9TREM</name>
<keyword evidence="3" id="KW-1185">Reference proteome</keyword>
<accession>A0A8S9YMB0</accession>
<evidence type="ECO:0000313" key="2">
    <source>
        <dbReference type="EMBL" id="KAF7255914.1"/>
    </source>
</evidence>
<reference evidence="2" key="1">
    <citation type="submission" date="2019-07" db="EMBL/GenBank/DDBJ databases">
        <title>Annotation for the trematode Paragonimus miyazaki's.</title>
        <authorList>
            <person name="Choi Y.-J."/>
        </authorList>
    </citation>
    <scope>NUCLEOTIDE SEQUENCE</scope>
    <source>
        <strain evidence="2">Japan</strain>
    </source>
</reference>
<proteinExistence type="predicted"/>
<sequence length="224" mass="26085">MKTLFIVLPMLFLAGMTMNCLGETIKTTIRMIKSTRNRLRSYEDAVNYAIMNWYDQRFTNIRSKYNSPDEIVLEVDVDVSEYYQENPSRTLNEIAWLLSSHINKNNPDCEATIQLDGENKMCAIPKTPGLTYTNQLLLATPDTEDICDKIEQYFHPRHRLPITACCSHTSRQSRNMAGSFQQLRIIFQGNVGYDPKTQLGYLRNLVDILNEDHDEYYCNAYWIE</sequence>
<comment type="caution">
    <text evidence="2">The sequence shown here is derived from an EMBL/GenBank/DDBJ whole genome shotgun (WGS) entry which is preliminary data.</text>
</comment>
<gene>
    <name evidence="2" type="ORF">EG68_07199</name>
</gene>